<keyword evidence="1" id="KW-1133">Transmembrane helix</keyword>
<reference evidence="2 3" key="1">
    <citation type="submission" date="2006-03" db="EMBL/GenBank/DDBJ databases">
        <authorList>
            <person name="Pinhassi J."/>
            <person name="Pedros-Alio C."/>
            <person name="Ferriera S."/>
            <person name="Johnson J."/>
            <person name="Kravitz S."/>
            <person name="Halpern A."/>
            <person name="Remington K."/>
            <person name="Beeson K."/>
            <person name="Tran B."/>
            <person name="Rogers Y.-H."/>
            <person name="Friedman R."/>
            <person name="Venter J.C."/>
        </authorList>
    </citation>
    <scope>NUCLEOTIDE SEQUENCE [LARGE SCALE GENOMIC DNA]</scope>
    <source>
        <strain evidence="2 3">RED65</strain>
    </source>
</reference>
<evidence type="ECO:0000313" key="2">
    <source>
        <dbReference type="EMBL" id="EAT11187.1"/>
    </source>
</evidence>
<evidence type="ECO:0000256" key="1">
    <source>
        <dbReference type="SAM" id="Phobius"/>
    </source>
</evidence>
<keyword evidence="3" id="KW-1185">Reference proteome</keyword>
<comment type="caution">
    <text evidence="2">The sequence shown here is derived from an EMBL/GenBank/DDBJ whole genome shotgun (WGS) entry which is preliminary data.</text>
</comment>
<dbReference type="RefSeq" id="WP_007018928.1">
    <property type="nucleotide sequence ID" value="NZ_CH724119.1"/>
</dbReference>
<dbReference type="EMBL" id="AAQH01000022">
    <property type="protein sequence ID" value="EAT11187.1"/>
    <property type="molecule type" value="Genomic_DNA"/>
</dbReference>
<dbReference type="HOGENOM" id="CLU_068029_1_0_6"/>
<keyword evidence="1" id="KW-0472">Membrane</keyword>
<feature type="transmembrane region" description="Helical" evidence="1">
    <location>
        <begin position="70"/>
        <end position="91"/>
    </location>
</feature>
<dbReference type="STRING" id="207949.RED65_07879"/>
<gene>
    <name evidence="2" type="ORF">RED65_07879</name>
</gene>
<dbReference type="AlphaFoldDB" id="Q1MYV4"/>
<evidence type="ECO:0000313" key="3">
    <source>
        <dbReference type="Proteomes" id="UP000004263"/>
    </source>
</evidence>
<feature type="transmembrane region" description="Helical" evidence="1">
    <location>
        <begin position="38"/>
        <end position="58"/>
    </location>
</feature>
<dbReference type="OrthoDB" id="1523552at2"/>
<dbReference type="InterPro" id="IPR010865">
    <property type="entry name" value="DUF1499"/>
</dbReference>
<accession>Q1MYV4</accession>
<keyword evidence="1" id="KW-0812">Transmembrane</keyword>
<organism evidence="2 3">
    <name type="scientific">Bermanella marisrubri</name>
    <dbReference type="NCBI Taxonomy" id="207949"/>
    <lineage>
        <taxon>Bacteria</taxon>
        <taxon>Pseudomonadati</taxon>
        <taxon>Pseudomonadota</taxon>
        <taxon>Gammaproteobacteria</taxon>
        <taxon>Oceanospirillales</taxon>
        <taxon>Oceanospirillaceae</taxon>
        <taxon>Bermanella</taxon>
    </lineage>
</organism>
<proteinExistence type="predicted"/>
<evidence type="ECO:0008006" key="4">
    <source>
        <dbReference type="Google" id="ProtNLM"/>
    </source>
</evidence>
<name>Q1MYV4_9GAMM</name>
<dbReference type="Proteomes" id="UP000004263">
    <property type="component" value="Unassembled WGS sequence"/>
</dbReference>
<sequence length="239" mass="26321">MLNKINAQKLLLASLITLAIFPAVILLARTGAMHFRNSFLIMIIAAIVAFIVLVLAVFKMSRAKEGESKSLILTMLCTATPLVILGNFIALGQSRPFIHDITTDFDTPPELVAAADLRTPDENPVTYIGGEVMELQMQGYPDLKPLLLNVNPDEAFAMVEKQVQVEGWELVAKHKETLPYTVEAVATSLLFGFKDDIAIRISRTESGTRIDMRSKSRVGKSDLGANADRIKNFFEALSK</sequence>
<protein>
    <recommendedName>
        <fullName evidence="4">DUF1499 domain-containing protein</fullName>
    </recommendedName>
</protein>
<dbReference type="Pfam" id="PF07386">
    <property type="entry name" value="DUF1499"/>
    <property type="match status" value="1"/>
</dbReference>